<proteinExistence type="predicted"/>
<dbReference type="EMBL" id="SJPH01000001">
    <property type="protein sequence ID" value="TWT48948.1"/>
    <property type="molecule type" value="Genomic_DNA"/>
</dbReference>
<dbReference type="Proteomes" id="UP000318995">
    <property type="component" value="Unassembled WGS sequence"/>
</dbReference>
<organism evidence="1 2">
    <name type="scientific">Botrimarina hoheduenensis</name>
    <dbReference type="NCBI Taxonomy" id="2528000"/>
    <lineage>
        <taxon>Bacteria</taxon>
        <taxon>Pseudomonadati</taxon>
        <taxon>Planctomycetota</taxon>
        <taxon>Planctomycetia</taxon>
        <taxon>Pirellulales</taxon>
        <taxon>Lacipirellulaceae</taxon>
        <taxon>Botrimarina</taxon>
    </lineage>
</organism>
<keyword evidence="2" id="KW-1185">Reference proteome</keyword>
<protein>
    <submittedName>
        <fullName evidence="1">Uncharacterized protein</fullName>
    </submittedName>
</protein>
<dbReference type="AlphaFoldDB" id="A0A5C5WDH1"/>
<reference evidence="1 2" key="1">
    <citation type="submission" date="2019-02" db="EMBL/GenBank/DDBJ databases">
        <title>Deep-cultivation of Planctomycetes and their phenomic and genomic characterization uncovers novel biology.</title>
        <authorList>
            <person name="Wiegand S."/>
            <person name="Jogler M."/>
            <person name="Boedeker C."/>
            <person name="Pinto D."/>
            <person name="Vollmers J."/>
            <person name="Rivas-Marin E."/>
            <person name="Kohn T."/>
            <person name="Peeters S.H."/>
            <person name="Heuer A."/>
            <person name="Rast P."/>
            <person name="Oberbeckmann S."/>
            <person name="Bunk B."/>
            <person name="Jeske O."/>
            <person name="Meyerdierks A."/>
            <person name="Storesund J.E."/>
            <person name="Kallscheuer N."/>
            <person name="Luecker S."/>
            <person name="Lage O.M."/>
            <person name="Pohl T."/>
            <person name="Merkel B.J."/>
            <person name="Hornburger P."/>
            <person name="Mueller R.-W."/>
            <person name="Bruemmer F."/>
            <person name="Labrenz M."/>
            <person name="Spormann A.M."/>
            <person name="Op Den Camp H."/>
            <person name="Overmann J."/>
            <person name="Amann R."/>
            <person name="Jetten M.S.M."/>
            <person name="Mascher T."/>
            <person name="Medema M.H."/>
            <person name="Devos D.P."/>
            <person name="Kaster A.-K."/>
            <person name="Ovreas L."/>
            <person name="Rohde M."/>
            <person name="Galperin M.Y."/>
            <person name="Jogler C."/>
        </authorList>
    </citation>
    <scope>NUCLEOTIDE SEQUENCE [LARGE SCALE GENOMIC DNA]</scope>
    <source>
        <strain evidence="1 2">Pla111</strain>
    </source>
</reference>
<dbReference type="OrthoDB" id="285182at2"/>
<gene>
    <name evidence="1" type="ORF">Pla111_07260</name>
</gene>
<comment type="caution">
    <text evidence="1">The sequence shown here is derived from an EMBL/GenBank/DDBJ whole genome shotgun (WGS) entry which is preliminary data.</text>
</comment>
<accession>A0A5C5WDH1</accession>
<evidence type="ECO:0000313" key="2">
    <source>
        <dbReference type="Proteomes" id="UP000318995"/>
    </source>
</evidence>
<dbReference type="RefSeq" id="WP_146571397.1">
    <property type="nucleotide sequence ID" value="NZ_SJPH01000001.1"/>
</dbReference>
<name>A0A5C5WDH1_9BACT</name>
<evidence type="ECO:0000313" key="1">
    <source>
        <dbReference type="EMBL" id="TWT48948.1"/>
    </source>
</evidence>
<sequence length="201" mass="22595">MTWHAQSGRLVLAGGEAKLFREAVLCMCDIIVGAVDDEESFFDGAAVFDRMSRSQQLASLEVVVRQLFHPTAECLPLTAWSEATLASVLREVRSLVLMEVEEGERNEFQQTVVDVLDAHEDIAGFESDKDWSYLLEAYEDRFLWDLDFEDDEITDLSPEQSSQARLLLGIGDDYYSSAPPDLLAQESLQQAAKRIWVVIDG</sequence>